<sequence length="92" mass="9838">MICGQDRLSSQWSGEIAGYNACSVTLPRGVMELSDGVGVNPDCEPPGSAAYFVVECLFSVMDARPSLASMRFPDICRQLLSLATYYAGPAII</sequence>
<dbReference type="EMBL" id="JELW01000029">
    <property type="protein sequence ID" value="EXU98119.1"/>
    <property type="molecule type" value="Genomic_DNA"/>
</dbReference>
<protein>
    <submittedName>
        <fullName evidence="1">Uncharacterized protein</fullName>
    </submittedName>
</protein>
<gene>
    <name evidence="1" type="ORF">X797_008726</name>
</gene>
<reference evidence="1 2" key="1">
    <citation type="submission" date="2014-02" db="EMBL/GenBank/DDBJ databases">
        <title>The genome sequence of the entomopathogenic fungus Metarhizium robertsii ARSEF 2575.</title>
        <authorList>
            <person name="Giuliano Garisto Donzelli B."/>
            <person name="Roe B.A."/>
            <person name="Macmil S.L."/>
            <person name="Krasnoff S.B."/>
            <person name="Gibson D.M."/>
        </authorList>
    </citation>
    <scope>NUCLEOTIDE SEQUENCE [LARGE SCALE GENOMIC DNA]</scope>
    <source>
        <strain evidence="1 2">ARSEF 2575</strain>
    </source>
</reference>
<evidence type="ECO:0000313" key="2">
    <source>
        <dbReference type="Proteomes" id="UP000030151"/>
    </source>
</evidence>
<dbReference type="Proteomes" id="UP000030151">
    <property type="component" value="Unassembled WGS sequence"/>
</dbReference>
<evidence type="ECO:0000313" key="1">
    <source>
        <dbReference type="EMBL" id="EXU98119.1"/>
    </source>
</evidence>
<proteinExistence type="predicted"/>
<comment type="caution">
    <text evidence="1">The sequence shown here is derived from an EMBL/GenBank/DDBJ whole genome shotgun (WGS) entry which is preliminary data.</text>
</comment>
<name>A0A0A1UR78_9HYPO</name>
<organism evidence="1 2">
    <name type="scientific">Metarhizium robertsii</name>
    <dbReference type="NCBI Taxonomy" id="568076"/>
    <lineage>
        <taxon>Eukaryota</taxon>
        <taxon>Fungi</taxon>
        <taxon>Dikarya</taxon>
        <taxon>Ascomycota</taxon>
        <taxon>Pezizomycotina</taxon>
        <taxon>Sordariomycetes</taxon>
        <taxon>Hypocreomycetidae</taxon>
        <taxon>Hypocreales</taxon>
        <taxon>Clavicipitaceae</taxon>
        <taxon>Metarhizium</taxon>
    </lineage>
</organism>
<dbReference type="HOGENOM" id="CLU_2413744_0_0_1"/>
<dbReference type="AlphaFoldDB" id="A0A0A1UR78"/>
<accession>A0A0A1UR78</accession>